<dbReference type="InterPro" id="IPR051783">
    <property type="entry name" value="NAD(P)-dependent_oxidoreduct"/>
</dbReference>
<dbReference type="PANTHER" id="PTHR48079:SF6">
    <property type="entry name" value="NAD(P)-BINDING DOMAIN-CONTAINING PROTEIN-RELATED"/>
    <property type="match status" value="1"/>
</dbReference>
<gene>
    <name evidence="2" type="ORF">NEA10_12865</name>
</gene>
<sequence>MKTFVTGATGFTGSHLVRQLLEQGHSVKALVRPNSNNKTRLSGLDIEFVEGDLTDLELLRSHLADIDWVFHTAAFVELGLVDDALMDRTNVDGTRTILEAAKSANLSKFVYCSTIGVYGDTQGQTIDETFQRTQKNFSSAYDRTKYTAQQLVNRAADQGLAAVSVMPSGIFGPDDPHFGPVIDNFIKGKLTVWAGGDRITGIVHVDDLVDAMIRAAEKSPPGEHYIISAGDLTTREMFAILGDAAGVAPPREIPPPVVRLSGNVLDVIGRLTGWNPPLSRERVHYIYERCVRVDGSKAKHRLSWQPRSVEQTLREIVAQKLSQSAFNPES</sequence>
<proteinExistence type="predicted"/>
<dbReference type="Pfam" id="PF01370">
    <property type="entry name" value="Epimerase"/>
    <property type="match status" value="1"/>
</dbReference>
<dbReference type="Proteomes" id="UP001056708">
    <property type="component" value="Chromosome"/>
</dbReference>
<organism evidence="2 3">
    <name type="scientific">Phormidium yuhuli AB48</name>
    <dbReference type="NCBI Taxonomy" id="2940671"/>
    <lineage>
        <taxon>Bacteria</taxon>
        <taxon>Bacillati</taxon>
        <taxon>Cyanobacteriota</taxon>
        <taxon>Cyanophyceae</taxon>
        <taxon>Oscillatoriophycideae</taxon>
        <taxon>Oscillatoriales</taxon>
        <taxon>Oscillatoriaceae</taxon>
        <taxon>Phormidium</taxon>
        <taxon>Phormidium yuhuli</taxon>
    </lineage>
</organism>
<dbReference type="PANTHER" id="PTHR48079">
    <property type="entry name" value="PROTEIN YEEZ"/>
    <property type="match status" value="1"/>
</dbReference>
<dbReference type="RefSeq" id="WP_252660907.1">
    <property type="nucleotide sequence ID" value="NZ_CP098611.1"/>
</dbReference>
<reference evidence="2" key="1">
    <citation type="submission" date="2022-06" db="EMBL/GenBank/DDBJ databases">
        <title>Genome sequence of Phormidium yuhuli AB48 isolated from an industrial photobioreactor environment.</title>
        <authorList>
            <person name="Qiu Y."/>
            <person name="Noonan A.J.C."/>
            <person name="Dofher K."/>
            <person name="Koch M."/>
            <person name="Kieft B."/>
            <person name="Lin X."/>
            <person name="Ziels R.M."/>
            <person name="Hallam S.J."/>
        </authorList>
    </citation>
    <scope>NUCLEOTIDE SEQUENCE</scope>
    <source>
        <strain evidence="2">AB48</strain>
    </source>
</reference>
<dbReference type="Gene3D" id="3.40.50.720">
    <property type="entry name" value="NAD(P)-binding Rossmann-like Domain"/>
    <property type="match status" value="1"/>
</dbReference>
<accession>A0ABY5AKV4</accession>
<dbReference type="EMBL" id="CP098611">
    <property type="protein sequence ID" value="USR89762.1"/>
    <property type="molecule type" value="Genomic_DNA"/>
</dbReference>
<dbReference type="InterPro" id="IPR001509">
    <property type="entry name" value="Epimerase_deHydtase"/>
</dbReference>
<dbReference type="InterPro" id="IPR036291">
    <property type="entry name" value="NAD(P)-bd_dom_sf"/>
</dbReference>
<keyword evidence="3" id="KW-1185">Reference proteome</keyword>
<dbReference type="SUPFAM" id="SSF51735">
    <property type="entry name" value="NAD(P)-binding Rossmann-fold domains"/>
    <property type="match status" value="1"/>
</dbReference>
<protein>
    <submittedName>
        <fullName evidence="2">NAD-dependent epimerase/dehydratase family protein</fullName>
    </submittedName>
</protein>
<feature type="domain" description="NAD-dependent epimerase/dehydratase" evidence="1">
    <location>
        <begin position="4"/>
        <end position="227"/>
    </location>
</feature>
<evidence type="ECO:0000259" key="1">
    <source>
        <dbReference type="Pfam" id="PF01370"/>
    </source>
</evidence>
<evidence type="ECO:0000313" key="3">
    <source>
        <dbReference type="Proteomes" id="UP001056708"/>
    </source>
</evidence>
<name>A0ABY5AKV4_9CYAN</name>
<evidence type="ECO:0000313" key="2">
    <source>
        <dbReference type="EMBL" id="USR89762.1"/>
    </source>
</evidence>